<sequence>MKLVWYKPRANKVDNPEEAMELQNLFVLQQYGGNKISFVKISHGIVCTLLVTFISIISHVHQQRFKTDFMKYKN</sequence>
<accession>A0A915J1W1</accession>
<evidence type="ECO:0000313" key="2">
    <source>
        <dbReference type="Proteomes" id="UP000887565"/>
    </source>
</evidence>
<evidence type="ECO:0000256" key="1">
    <source>
        <dbReference type="SAM" id="Phobius"/>
    </source>
</evidence>
<feature type="transmembrane region" description="Helical" evidence="1">
    <location>
        <begin position="41"/>
        <end position="61"/>
    </location>
</feature>
<organism evidence="2 3">
    <name type="scientific">Romanomermis culicivorax</name>
    <name type="common">Nematode worm</name>
    <dbReference type="NCBI Taxonomy" id="13658"/>
    <lineage>
        <taxon>Eukaryota</taxon>
        <taxon>Metazoa</taxon>
        <taxon>Ecdysozoa</taxon>
        <taxon>Nematoda</taxon>
        <taxon>Enoplea</taxon>
        <taxon>Dorylaimia</taxon>
        <taxon>Mermithida</taxon>
        <taxon>Mermithoidea</taxon>
        <taxon>Mermithidae</taxon>
        <taxon>Romanomermis</taxon>
    </lineage>
</organism>
<name>A0A915J1W1_ROMCU</name>
<keyword evidence="1" id="KW-1133">Transmembrane helix</keyword>
<keyword evidence="1" id="KW-0472">Membrane</keyword>
<evidence type="ECO:0000313" key="3">
    <source>
        <dbReference type="WBParaSite" id="nRc.2.0.1.t20390-RA"/>
    </source>
</evidence>
<protein>
    <submittedName>
        <fullName evidence="3">Uncharacterized protein</fullName>
    </submittedName>
</protein>
<keyword evidence="1" id="KW-0812">Transmembrane</keyword>
<dbReference type="AlphaFoldDB" id="A0A915J1W1"/>
<dbReference type="Proteomes" id="UP000887565">
    <property type="component" value="Unplaced"/>
</dbReference>
<keyword evidence="2" id="KW-1185">Reference proteome</keyword>
<dbReference type="WBParaSite" id="nRc.2.0.1.t20390-RA">
    <property type="protein sequence ID" value="nRc.2.0.1.t20390-RA"/>
    <property type="gene ID" value="nRc.2.0.1.g20390"/>
</dbReference>
<proteinExistence type="predicted"/>
<reference evidence="3" key="1">
    <citation type="submission" date="2022-11" db="UniProtKB">
        <authorList>
            <consortium name="WormBaseParasite"/>
        </authorList>
    </citation>
    <scope>IDENTIFICATION</scope>
</reference>